<evidence type="ECO:0000313" key="1">
    <source>
        <dbReference type="EMBL" id="NPT41888.1"/>
    </source>
</evidence>
<reference evidence="1 2" key="1">
    <citation type="submission" date="2019-11" db="EMBL/GenBank/DDBJ databases">
        <title>Metabolism of dissolved organic matter in forest soils.</title>
        <authorList>
            <person name="Cyle K.T."/>
            <person name="Wilhelm R.C."/>
            <person name="Martinez C.E."/>
        </authorList>
    </citation>
    <scope>NUCLEOTIDE SEQUENCE [LARGE SCALE GENOMIC DNA]</scope>
    <source>
        <strain evidence="1 2">1N</strain>
    </source>
</reference>
<protein>
    <submittedName>
        <fullName evidence="1">Uncharacterized protein</fullName>
    </submittedName>
</protein>
<dbReference type="RefSeq" id="WP_172310417.1">
    <property type="nucleotide sequence ID" value="NZ_WOEY01000044.1"/>
</dbReference>
<dbReference type="SUPFAM" id="SSF101898">
    <property type="entry name" value="NHL repeat"/>
    <property type="match status" value="1"/>
</dbReference>
<gene>
    <name evidence="1" type="ORF">GNZ12_11280</name>
</gene>
<dbReference type="InterPro" id="IPR015943">
    <property type="entry name" value="WD40/YVTN_repeat-like_dom_sf"/>
</dbReference>
<name>A0ABX2BPX5_9BURK</name>
<accession>A0ABX2BPX5</accession>
<proteinExistence type="predicted"/>
<evidence type="ECO:0000313" key="2">
    <source>
        <dbReference type="Proteomes" id="UP000652198"/>
    </source>
</evidence>
<comment type="caution">
    <text evidence="1">The sequence shown here is derived from an EMBL/GenBank/DDBJ whole genome shotgun (WGS) entry which is preliminary data.</text>
</comment>
<dbReference type="Gene3D" id="2.130.10.10">
    <property type="entry name" value="YVTN repeat-like/Quinoprotein amine dehydrogenase"/>
    <property type="match status" value="1"/>
</dbReference>
<organism evidence="1 2">
    <name type="scientific">Paraburkholderia solitsugae</name>
    <dbReference type="NCBI Taxonomy" id="2675748"/>
    <lineage>
        <taxon>Bacteria</taxon>
        <taxon>Pseudomonadati</taxon>
        <taxon>Pseudomonadota</taxon>
        <taxon>Betaproteobacteria</taxon>
        <taxon>Burkholderiales</taxon>
        <taxon>Burkholderiaceae</taxon>
        <taxon>Paraburkholderia</taxon>
    </lineage>
</organism>
<dbReference type="Proteomes" id="UP000652198">
    <property type="component" value="Unassembled WGS sequence"/>
</dbReference>
<dbReference type="EMBL" id="WOEY01000044">
    <property type="protein sequence ID" value="NPT41888.1"/>
    <property type="molecule type" value="Genomic_DNA"/>
</dbReference>
<sequence>MPIRATKIDFVSLHLIYLTGFDMSILVTSASGANGDGYGALLSFRLDGTLIGSFSDDPRIVDPRGMSVSPDRRYLYVNSGNDRILALDTNGTVMRDTGPVSGLNAGGGNLGPDGRYYIGLRSARTIAALPPSLDGAPKSVLPTGVVPYPRGFAFGADGKLFLASGIGPGGEGENNLVVFNPDGELLASRFITDNAVSPLDLTIGPNGNVLVSSEFPFGEPDAVCTVREYDSSNGSLVRVFRADPNISFHRPRGLRFGPEGHLFCVARDTVIAFDFVDGRCLGPIVDLPKLNGQAIAFFA</sequence>
<keyword evidence="2" id="KW-1185">Reference proteome</keyword>